<dbReference type="RefSeq" id="WP_085009638.1">
    <property type="nucleotide sequence ID" value="NZ_NAAD01000004.1"/>
</dbReference>
<organism evidence="1 2">
    <name type="scientific">Geothermobacter hydrogeniphilus</name>
    <dbReference type="NCBI Taxonomy" id="1969733"/>
    <lineage>
        <taxon>Bacteria</taxon>
        <taxon>Pseudomonadati</taxon>
        <taxon>Thermodesulfobacteriota</taxon>
        <taxon>Desulfuromonadia</taxon>
        <taxon>Desulfuromonadales</taxon>
        <taxon>Geothermobacteraceae</taxon>
        <taxon>Geothermobacter</taxon>
    </lineage>
</organism>
<dbReference type="Proteomes" id="UP000193136">
    <property type="component" value="Unassembled WGS sequence"/>
</dbReference>
<dbReference type="EMBL" id="NAAD01000004">
    <property type="protein sequence ID" value="ORJ62084.1"/>
    <property type="molecule type" value="Genomic_DNA"/>
</dbReference>
<protein>
    <submittedName>
        <fullName evidence="1">Uncharacterized protein</fullName>
    </submittedName>
</protein>
<name>A0A1X0YAR4_9BACT</name>
<accession>A0A1X0YAR4</accession>
<keyword evidence="2" id="KW-1185">Reference proteome</keyword>
<proteinExistence type="predicted"/>
<gene>
    <name evidence="1" type="ORF">B5V00_04855</name>
</gene>
<evidence type="ECO:0000313" key="2">
    <source>
        <dbReference type="Proteomes" id="UP000193136"/>
    </source>
</evidence>
<dbReference type="AlphaFoldDB" id="A0A1X0YAR4"/>
<reference evidence="1 2" key="1">
    <citation type="submission" date="2017-03" db="EMBL/GenBank/DDBJ databases">
        <title>Genome sequence of Geothermobacter sp. EPR-M, Deep-Sea Iron Reducer.</title>
        <authorList>
            <person name="Tully B."/>
            <person name="Savalia P."/>
            <person name="Abuyen K."/>
            <person name="Baughan C."/>
            <person name="Romero E."/>
            <person name="Ronkowski C."/>
            <person name="Torres B."/>
            <person name="Tremblay J."/>
            <person name="Trujillo A."/>
            <person name="Tyler M."/>
            <person name="Perez-Rodriguez I."/>
            <person name="Amend J."/>
        </authorList>
    </citation>
    <scope>NUCLEOTIDE SEQUENCE [LARGE SCALE GENOMIC DNA]</scope>
    <source>
        <strain evidence="1 2">EPR-M</strain>
    </source>
</reference>
<comment type="caution">
    <text evidence="1">The sequence shown here is derived from an EMBL/GenBank/DDBJ whole genome shotgun (WGS) entry which is preliminary data.</text>
</comment>
<sequence length="80" mass="9555">MGQRIVDDPITLIISYCHANRFAAEHLYALLAEQRHHHLELPEATLELSDHDLREFMFRYRTEIEPEIDRSSRRRTDPPN</sequence>
<dbReference type="OrthoDB" id="9843214at2"/>
<evidence type="ECO:0000313" key="1">
    <source>
        <dbReference type="EMBL" id="ORJ62084.1"/>
    </source>
</evidence>